<dbReference type="RefSeq" id="WP_214535522.1">
    <property type="nucleotide sequence ID" value="NZ_JAHFVK010000001.1"/>
</dbReference>
<evidence type="ECO:0000259" key="2">
    <source>
        <dbReference type="Pfam" id="PF01337"/>
    </source>
</evidence>
<dbReference type="SUPFAM" id="SSF52038">
    <property type="entry name" value="Barstar-related"/>
    <property type="match status" value="1"/>
</dbReference>
<comment type="similarity">
    <text evidence="1">Belongs to the barstar family.</text>
</comment>
<gene>
    <name evidence="3" type="ORF">KK137_07515</name>
</gene>
<evidence type="ECO:0000313" key="4">
    <source>
        <dbReference type="Proteomes" id="UP000811255"/>
    </source>
</evidence>
<evidence type="ECO:0000256" key="1">
    <source>
        <dbReference type="ARBA" id="ARBA00006845"/>
    </source>
</evidence>
<dbReference type="EMBL" id="JAHFVK010000001">
    <property type="protein sequence ID" value="MBT2134177.1"/>
    <property type="molecule type" value="Genomic_DNA"/>
</dbReference>
<feature type="domain" description="Barstar (barnase inhibitor)" evidence="2">
    <location>
        <begin position="9"/>
        <end position="89"/>
    </location>
</feature>
<organism evidence="3 4">
    <name type="scientific">Croceibacterium selenioxidans</name>
    <dbReference type="NCBI Taxonomy" id="2838833"/>
    <lineage>
        <taxon>Bacteria</taxon>
        <taxon>Pseudomonadati</taxon>
        <taxon>Pseudomonadota</taxon>
        <taxon>Alphaproteobacteria</taxon>
        <taxon>Sphingomonadales</taxon>
        <taxon>Erythrobacteraceae</taxon>
        <taxon>Croceibacterium</taxon>
    </lineage>
</organism>
<keyword evidence="4" id="KW-1185">Reference proteome</keyword>
<dbReference type="Pfam" id="PF01337">
    <property type="entry name" value="Barstar"/>
    <property type="match status" value="1"/>
</dbReference>
<name>A0ABS5W348_9SPHN</name>
<reference evidence="3 4" key="1">
    <citation type="submission" date="2021-05" db="EMBL/GenBank/DDBJ databases">
        <title>Croceibacterium sp. LX-88 genome sequence.</title>
        <authorList>
            <person name="Luo X."/>
        </authorList>
    </citation>
    <scope>NUCLEOTIDE SEQUENCE [LARGE SCALE GENOMIC DNA]</scope>
    <source>
        <strain evidence="3 4">LX-88</strain>
    </source>
</reference>
<accession>A0ABS5W348</accession>
<evidence type="ECO:0000313" key="3">
    <source>
        <dbReference type="EMBL" id="MBT2134177.1"/>
    </source>
</evidence>
<dbReference type="InterPro" id="IPR035905">
    <property type="entry name" value="Barstar-like_sf"/>
</dbReference>
<comment type="caution">
    <text evidence="3">The sequence shown here is derived from an EMBL/GenBank/DDBJ whole genome shotgun (WGS) entry which is preliminary data.</text>
</comment>
<dbReference type="InterPro" id="IPR000468">
    <property type="entry name" value="Barstar"/>
</dbReference>
<dbReference type="Proteomes" id="UP000811255">
    <property type="component" value="Unassembled WGS sequence"/>
</dbReference>
<proteinExistence type="inferred from homology"/>
<protein>
    <recommendedName>
        <fullName evidence="2">Barstar (barnase inhibitor) domain-containing protein</fullName>
    </recommendedName>
</protein>
<sequence length="94" mass="10890">MAIPKERYVVTIDSSVRTKDDLFSRITDTAYLGYSSFNGWDAFNDMLLGRLETSDILIEILNEDLSGLTARDREIYREILADAVREFPERLRLL</sequence>